<dbReference type="EMBL" id="LFYR01000999">
    <property type="protein sequence ID" value="KMZ65917.1"/>
    <property type="molecule type" value="Genomic_DNA"/>
</dbReference>
<evidence type="ECO:0000313" key="2">
    <source>
        <dbReference type="EMBL" id="KMZ65917.1"/>
    </source>
</evidence>
<sequence length="319" mass="35617">MGAAQHHYRRSHGAVVEEIDGLIRVHKDDHVERFPIVHDVPCTLSLNSAVDSTDVRIANHLWARIYVPNFPSEKLPVLVYFHGGGFCVASAAWSCYHEFLSRLALKARCLIVSVNYRLAPEHRLPAAFDDGFTTVKWLRKQVDRGTWLFHKCDLSRFFLGGDSAGGTIAYNVAAAPSAGTITGVILIQPFFGGERRTPSEKSLVQAKTSPLTIAASDTYWRLALPIGAGRDHEWCNPLIGRWVLRVTNLPRILLFVAGLDLLRDRNTEFAIAMHSAGKSVKMVQHEGVGHAFHVLNNSSRLAKRRTLEMMDEIKNFLSK</sequence>
<proteinExistence type="predicted"/>
<dbReference type="SUPFAM" id="SSF53474">
    <property type="entry name" value="alpha/beta-Hydrolases"/>
    <property type="match status" value="1"/>
</dbReference>
<dbReference type="ESTHER" id="zosmr-a0a0k9pcd8">
    <property type="family name" value="Plant_carboxylesterase"/>
</dbReference>
<dbReference type="GO" id="GO:0016787">
    <property type="term" value="F:hydrolase activity"/>
    <property type="evidence" value="ECO:0007669"/>
    <property type="project" value="InterPro"/>
</dbReference>
<keyword evidence="3" id="KW-1185">Reference proteome</keyword>
<accession>A0A0K9PCD8</accession>
<dbReference type="STRING" id="29655.A0A0K9PCD8"/>
<feature type="domain" description="Alpha/beta hydrolase fold-3" evidence="1">
    <location>
        <begin position="78"/>
        <end position="293"/>
    </location>
</feature>
<reference evidence="3" key="1">
    <citation type="journal article" date="2016" name="Nature">
        <title>The genome of the seagrass Zostera marina reveals angiosperm adaptation to the sea.</title>
        <authorList>
            <person name="Olsen J.L."/>
            <person name="Rouze P."/>
            <person name="Verhelst B."/>
            <person name="Lin Y.-C."/>
            <person name="Bayer T."/>
            <person name="Collen J."/>
            <person name="Dattolo E."/>
            <person name="De Paoli E."/>
            <person name="Dittami S."/>
            <person name="Maumus F."/>
            <person name="Michel G."/>
            <person name="Kersting A."/>
            <person name="Lauritano C."/>
            <person name="Lohaus R."/>
            <person name="Toepel M."/>
            <person name="Tonon T."/>
            <person name="Vanneste K."/>
            <person name="Amirebrahimi M."/>
            <person name="Brakel J."/>
            <person name="Bostroem C."/>
            <person name="Chovatia M."/>
            <person name="Grimwood J."/>
            <person name="Jenkins J.W."/>
            <person name="Jueterbock A."/>
            <person name="Mraz A."/>
            <person name="Stam W.T."/>
            <person name="Tice H."/>
            <person name="Bornberg-Bauer E."/>
            <person name="Green P.J."/>
            <person name="Pearson G.A."/>
            <person name="Procaccini G."/>
            <person name="Duarte C.M."/>
            <person name="Schmutz J."/>
            <person name="Reusch T.B.H."/>
            <person name="Van de Peer Y."/>
        </authorList>
    </citation>
    <scope>NUCLEOTIDE SEQUENCE [LARGE SCALE GENOMIC DNA]</scope>
    <source>
        <strain evidence="3">cv. Finnish</strain>
    </source>
</reference>
<dbReference type="InterPro" id="IPR050466">
    <property type="entry name" value="Carboxylest/Gibb_receptor"/>
</dbReference>
<organism evidence="2 3">
    <name type="scientific">Zostera marina</name>
    <name type="common">Eelgrass</name>
    <dbReference type="NCBI Taxonomy" id="29655"/>
    <lineage>
        <taxon>Eukaryota</taxon>
        <taxon>Viridiplantae</taxon>
        <taxon>Streptophyta</taxon>
        <taxon>Embryophyta</taxon>
        <taxon>Tracheophyta</taxon>
        <taxon>Spermatophyta</taxon>
        <taxon>Magnoliopsida</taxon>
        <taxon>Liliopsida</taxon>
        <taxon>Zosteraceae</taxon>
        <taxon>Zostera</taxon>
    </lineage>
</organism>
<dbReference type="InterPro" id="IPR029058">
    <property type="entry name" value="AB_hydrolase_fold"/>
</dbReference>
<dbReference type="Gene3D" id="3.40.50.1820">
    <property type="entry name" value="alpha/beta hydrolase"/>
    <property type="match status" value="1"/>
</dbReference>
<dbReference type="PANTHER" id="PTHR23024:SF589">
    <property type="entry name" value="CARBOXYLESTERASE 17-RELATED"/>
    <property type="match status" value="1"/>
</dbReference>
<dbReference type="OMA" id="KECAACY"/>
<gene>
    <name evidence="2" type="ORF">ZOSMA_306G00220</name>
</gene>
<dbReference type="PANTHER" id="PTHR23024">
    <property type="entry name" value="ARYLACETAMIDE DEACETYLASE"/>
    <property type="match status" value="1"/>
</dbReference>
<dbReference type="AlphaFoldDB" id="A0A0K9PCD8"/>
<comment type="caution">
    <text evidence="2">The sequence shown here is derived from an EMBL/GenBank/DDBJ whole genome shotgun (WGS) entry which is preliminary data.</text>
</comment>
<name>A0A0K9PCD8_ZOSMR</name>
<evidence type="ECO:0000259" key="1">
    <source>
        <dbReference type="Pfam" id="PF07859"/>
    </source>
</evidence>
<evidence type="ECO:0000313" key="3">
    <source>
        <dbReference type="Proteomes" id="UP000036987"/>
    </source>
</evidence>
<dbReference type="Proteomes" id="UP000036987">
    <property type="component" value="Unassembled WGS sequence"/>
</dbReference>
<protein>
    <submittedName>
        <fullName evidence="2">Acetyl esterase</fullName>
    </submittedName>
</protein>
<dbReference type="InterPro" id="IPR013094">
    <property type="entry name" value="AB_hydrolase_3"/>
</dbReference>
<dbReference type="Pfam" id="PF07859">
    <property type="entry name" value="Abhydrolase_3"/>
    <property type="match status" value="1"/>
</dbReference>
<dbReference type="OrthoDB" id="408631at2759"/>